<reference evidence="2 3" key="1">
    <citation type="submission" date="2020-09" db="EMBL/GenBank/DDBJ databases">
        <title>Mannheimia bovis sp.nov., isolated from a cow.</title>
        <authorList>
            <person name="Li F."/>
        </authorList>
    </citation>
    <scope>NUCLEOTIDE SEQUENCE [LARGE SCALE GENOMIC DNA]</scope>
    <source>
        <strain evidence="2 3">ZY190616</strain>
    </source>
</reference>
<gene>
    <name evidence="2" type="ORF">ICJ55_01485</name>
</gene>
<keyword evidence="3" id="KW-1185">Reference proteome</keyword>
<dbReference type="Proteomes" id="UP000576260">
    <property type="component" value="Chromosome"/>
</dbReference>
<protein>
    <submittedName>
        <fullName evidence="2">Uncharacterized protein</fullName>
    </submittedName>
</protein>
<accession>A0A7H1C3A3</accession>
<proteinExistence type="predicted"/>
<dbReference type="RefSeq" id="WP_188157030.1">
    <property type="nucleotide sequence ID" value="NZ_CP061280.1"/>
</dbReference>
<evidence type="ECO:0000313" key="3">
    <source>
        <dbReference type="Proteomes" id="UP000576260"/>
    </source>
</evidence>
<keyword evidence="1" id="KW-0732">Signal</keyword>
<dbReference type="AlphaFoldDB" id="A0A7H1C3A3"/>
<feature type="signal peptide" evidence="1">
    <location>
        <begin position="1"/>
        <end position="23"/>
    </location>
</feature>
<dbReference type="EMBL" id="CP061280">
    <property type="protein sequence ID" value="QNS15458.1"/>
    <property type="molecule type" value="Genomic_DNA"/>
</dbReference>
<evidence type="ECO:0000313" key="2">
    <source>
        <dbReference type="EMBL" id="QNS15458.1"/>
    </source>
</evidence>
<dbReference type="KEGG" id="mbos:ICJ55_01485"/>
<name>A0A7H1C3A3_9PAST</name>
<sequence>MKFLHKPLICAFLSFGILTSAVANIDESAVFKRYEQAKLKLAYEGEVGDLLQLASNRLNIGYLSYKIDPNKKVKFNNSTPITVKNLIEDLQKQVPDVVIQFEKVGSTVFISAVNKQSQLKLKQDQFISEAIFEEETNTETPVVQPPEGNQIEVILDNEVKENSAPEVNEEKKP</sequence>
<evidence type="ECO:0000256" key="1">
    <source>
        <dbReference type="SAM" id="SignalP"/>
    </source>
</evidence>
<organism evidence="2 3">
    <name type="scientific">Mannheimia bovis</name>
    <dbReference type="NCBI Taxonomy" id="2770636"/>
    <lineage>
        <taxon>Bacteria</taxon>
        <taxon>Pseudomonadati</taxon>
        <taxon>Pseudomonadota</taxon>
        <taxon>Gammaproteobacteria</taxon>
        <taxon>Pasteurellales</taxon>
        <taxon>Pasteurellaceae</taxon>
        <taxon>Mannheimia</taxon>
    </lineage>
</organism>
<feature type="chain" id="PRO_5028899921" evidence="1">
    <location>
        <begin position="24"/>
        <end position="173"/>
    </location>
</feature>